<organism evidence="3 4">
    <name type="scientific">Drosophila kikkawai</name>
    <name type="common">Fruit fly</name>
    <dbReference type="NCBI Taxonomy" id="30033"/>
    <lineage>
        <taxon>Eukaryota</taxon>
        <taxon>Metazoa</taxon>
        <taxon>Ecdysozoa</taxon>
        <taxon>Arthropoda</taxon>
        <taxon>Hexapoda</taxon>
        <taxon>Insecta</taxon>
        <taxon>Pterygota</taxon>
        <taxon>Neoptera</taxon>
        <taxon>Endopterygota</taxon>
        <taxon>Diptera</taxon>
        <taxon>Brachycera</taxon>
        <taxon>Muscomorpha</taxon>
        <taxon>Ephydroidea</taxon>
        <taxon>Drosophilidae</taxon>
        <taxon>Drosophila</taxon>
        <taxon>Sophophora</taxon>
    </lineage>
</organism>
<feature type="transmembrane region" description="Helical" evidence="1">
    <location>
        <begin position="100"/>
        <end position="118"/>
    </location>
</feature>
<keyword evidence="1" id="KW-0472">Membrane</keyword>
<dbReference type="AlphaFoldDB" id="A0A6P4I0Y8"/>
<reference evidence="3" key="1">
    <citation type="submission" date="2025-05" db="UniProtKB">
        <authorList>
            <consortium name="RefSeq"/>
        </authorList>
    </citation>
    <scope>NUCLEOTIDE SEQUENCE [LARGE SCALE GENOMIC DNA]</scope>
    <source>
        <strain evidence="3">14028-0561.14</strain>
    </source>
</reference>
<keyword evidence="1" id="KW-0812">Transmembrane</keyword>
<name>A0A6P4I0Y8_DROKI</name>
<reference evidence="4" key="2">
    <citation type="submission" date="2025-08" db="UniProtKB">
        <authorList>
            <consortium name="RefSeq"/>
        </authorList>
    </citation>
    <scope>IDENTIFICATION</scope>
    <source>
        <strain evidence="4">14028-0561.14</strain>
        <tissue evidence="4">Whole fly</tissue>
    </source>
</reference>
<dbReference type="RefSeq" id="XP_017021795.1">
    <property type="nucleotide sequence ID" value="XM_017166306.3"/>
</dbReference>
<evidence type="ECO:0000313" key="3">
    <source>
        <dbReference type="Proteomes" id="UP001652661"/>
    </source>
</evidence>
<evidence type="ECO:0000256" key="1">
    <source>
        <dbReference type="SAM" id="Phobius"/>
    </source>
</evidence>
<sequence>MSGKEMRPLSLSIGASLLPSFSLVTALNNGIPGKSCHGKMCHPLDEYCSTFLESCEPCINVCDNKSHNYQAETCAKECSDFNRFEPLKAEIHDIQSTQHLILLLLTILLVLIALRCAFHCLRWTFHRRCIQRMLQRLQAKAFPHPATANGKDLNATTIQNLNAINRHHHGSDIEQAQSQIYSVAGVAEGSVLTMTTPVSTRYPAENSTTPTTIVTEVGYGYDNQAMVVTPVSEKPSNNAATSAIAF</sequence>
<gene>
    <name evidence="4" type="primary">grnd</name>
</gene>
<feature type="chain" id="PRO_5028297798" evidence="2">
    <location>
        <begin position="27"/>
        <end position="246"/>
    </location>
</feature>
<keyword evidence="3" id="KW-1185">Reference proteome</keyword>
<keyword evidence="1" id="KW-1133">Transmembrane helix</keyword>
<accession>A0A6P4I0Y8</accession>
<keyword evidence="2" id="KW-0732">Signal</keyword>
<protein>
    <submittedName>
        <fullName evidence="4">Protein grindelwald</fullName>
    </submittedName>
</protein>
<evidence type="ECO:0000313" key="4">
    <source>
        <dbReference type="RefSeq" id="XP_017021795.1"/>
    </source>
</evidence>
<dbReference type="OrthoDB" id="6599193at2759"/>
<evidence type="ECO:0000256" key="2">
    <source>
        <dbReference type="SAM" id="SignalP"/>
    </source>
</evidence>
<feature type="signal peptide" evidence="2">
    <location>
        <begin position="1"/>
        <end position="26"/>
    </location>
</feature>
<dbReference type="OMA" id="CHAVSEY"/>
<proteinExistence type="predicted"/>
<dbReference type="Proteomes" id="UP001652661">
    <property type="component" value="Chromosome 2L"/>
</dbReference>